<proteinExistence type="predicted"/>
<evidence type="ECO:0000256" key="1">
    <source>
        <dbReference type="SAM" id="MobiDB-lite"/>
    </source>
</evidence>
<organism evidence="2 3">
    <name type="scientific">Rattus norvegicus</name>
    <name type="common">Rat</name>
    <dbReference type="NCBI Taxonomy" id="10116"/>
    <lineage>
        <taxon>Eukaryota</taxon>
        <taxon>Metazoa</taxon>
        <taxon>Chordata</taxon>
        <taxon>Craniata</taxon>
        <taxon>Vertebrata</taxon>
        <taxon>Euteleostomi</taxon>
        <taxon>Mammalia</taxon>
        <taxon>Eutheria</taxon>
        <taxon>Euarchontoglires</taxon>
        <taxon>Glires</taxon>
        <taxon>Rodentia</taxon>
        <taxon>Myomorpha</taxon>
        <taxon>Muroidea</taxon>
        <taxon>Muridae</taxon>
        <taxon>Murinae</taxon>
        <taxon>Rattus</taxon>
    </lineage>
</organism>
<name>A6I4V6_RAT</name>
<evidence type="ECO:0000313" key="2">
    <source>
        <dbReference type="EMBL" id="EDM10065.1"/>
    </source>
</evidence>
<gene>
    <name evidence="2" type="ORF">rCG_44822</name>
</gene>
<sequence>MEGLWTFLNILSAWSQELPPDGIFKNTPERPTTWGSGTLAAAADLSPTTSGPLQRSSPQKGDFCHQLQKNMASGEVVWTCTPNPGSEQGLDGNTGKLCCQLREDLSVLPYQSQMLEKP</sequence>
<dbReference type="EMBL" id="CH473955">
    <property type="protein sequence ID" value="EDM10065.1"/>
    <property type="molecule type" value="Genomic_DNA"/>
</dbReference>
<reference evidence="3" key="1">
    <citation type="submission" date="2005-09" db="EMBL/GenBank/DDBJ databases">
        <authorList>
            <person name="Mural R.J."/>
            <person name="Li P.W."/>
            <person name="Adams M.D."/>
            <person name="Amanatides P.G."/>
            <person name="Baden-Tillson H."/>
            <person name="Barnstead M."/>
            <person name="Chin S.H."/>
            <person name="Dew I."/>
            <person name="Evans C.A."/>
            <person name="Ferriera S."/>
            <person name="Flanigan M."/>
            <person name="Fosler C."/>
            <person name="Glodek A."/>
            <person name="Gu Z."/>
            <person name="Holt R.A."/>
            <person name="Jennings D."/>
            <person name="Kraft C.L."/>
            <person name="Lu F."/>
            <person name="Nguyen T."/>
            <person name="Nusskern D.R."/>
            <person name="Pfannkoch C.M."/>
            <person name="Sitter C."/>
            <person name="Sutton G.G."/>
            <person name="Venter J.C."/>
            <person name="Wang Z."/>
            <person name="Woodage T."/>
            <person name="Zheng X.H."/>
            <person name="Zhong F."/>
        </authorList>
    </citation>
    <scope>NUCLEOTIDE SEQUENCE [LARGE SCALE GENOMIC DNA]</scope>
    <source>
        <strain>BN</strain>
        <strain evidence="3">Sprague-Dawley</strain>
    </source>
</reference>
<feature type="compositionally biased region" description="Polar residues" evidence="1">
    <location>
        <begin position="46"/>
        <end position="59"/>
    </location>
</feature>
<accession>A6I4V6</accession>
<protein>
    <submittedName>
        <fullName evidence="2">RCG44822, isoform CRA_b</fullName>
    </submittedName>
</protein>
<evidence type="ECO:0000313" key="3">
    <source>
        <dbReference type="Proteomes" id="UP000234681"/>
    </source>
</evidence>
<dbReference type="Proteomes" id="UP000234681">
    <property type="component" value="Chromosome 2"/>
</dbReference>
<feature type="region of interest" description="Disordered" evidence="1">
    <location>
        <begin position="42"/>
        <end position="63"/>
    </location>
</feature>
<dbReference type="AlphaFoldDB" id="A6I4V6"/>